<name>A0AAV4EPA2_9GAST</name>
<accession>A0AAV4EPA2</accession>
<organism evidence="1 2">
    <name type="scientific">Elysia marginata</name>
    <dbReference type="NCBI Taxonomy" id="1093978"/>
    <lineage>
        <taxon>Eukaryota</taxon>
        <taxon>Metazoa</taxon>
        <taxon>Spiralia</taxon>
        <taxon>Lophotrochozoa</taxon>
        <taxon>Mollusca</taxon>
        <taxon>Gastropoda</taxon>
        <taxon>Heterobranchia</taxon>
        <taxon>Euthyneura</taxon>
        <taxon>Panpulmonata</taxon>
        <taxon>Sacoglossa</taxon>
        <taxon>Placobranchoidea</taxon>
        <taxon>Plakobranchidae</taxon>
        <taxon>Elysia</taxon>
    </lineage>
</organism>
<protein>
    <submittedName>
        <fullName evidence="1">RNase H family protein</fullName>
    </submittedName>
</protein>
<dbReference type="EMBL" id="BMAT01003792">
    <property type="protein sequence ID" value="GFR62514.1"/>
    <property type="molecule type" value="Genomic_DNA"/>
</dbReference>
<evidence type="ECO:0000313" key="1">
    <source>
        <dbReference type="EMBL" id="GFR62514.1"/>
    </source>
</evidence>
<reference evidence="1 2" key="1">
    <citation type="journal article" date="2021" name="Elife">
        <title>Chloroplast acquisition without the gene transfer in kleptoplastic sea slugs, Plakobranchus ocellatus.</title>
        <authorList>
            <person name="Maeda T."/>
            <person name="Takahashi S."/>
            <person name="Yoshida T."/>
            <person name="Shimamura S."/>
            <person name="Takaki Y."/>
            <person name="Nagai Y."/>
            <person name="Toyoda A."/>
            <person name="Suzuki Y."/>
            <person name="Arimoto A."/>
            <person name="Ishii H."/>
            <person name="Satoh N."/>
            <person name="Nishiyama T."/>
            <person name="Hasebe M."/>
            <person name="Maruyama T."/>
            <person name="Minagawa J."/>
            <person name="Obokata J."/>
            <person name="Shigenobu S."/>
        </authorList>
    </citation>
    <scope>NUCLEOTIDE SEQUENCE [LARGE SCALE GENOMIC DNA]</scope>
</reference>
<comment type="caution">
    <text evidence="1">The sequence shown here is derived from an EMBL/GenBank/DDBJ whole genome shotgun (WGS) entry which is preliminary data.</text>
</comment>
<dbReference type="AlphaFoldDB" id="A0AAV4EPA2"/>
<keyword evidence="2" id="KW-1185">Reference proteome</keyword>
<evidence type="ECO:0000313" key="2">
    <source>
        <dbReference type="Proteomes" id="UP000762676"/>
    </source>
</evidence>
<dbReference type="Proteomes" id="UP000762676">
    <property type="component" value="Unassembled WGS sequence"/>
</dbReference>
<gene>
    <name evidence="1" type="ORF">ElyMa_001874300</name>
</gene>
<proteinExistence type="predicted"/>
<sequence>MNYYLKIKSVSNNPCYNTISYAPSRELFARSNAVPPFGTRTLPDILNADIDPKGIDDQCEKIPAPREEHNISFYLSLISFKKEDTSEMVFRQEFAQLREKYAAYNEAFTDGSKSAFFYPKDPDKPEQTRFNDDSNVFNAELEGISLALKYFKRKRILRYVVTNIH</sequence>